<keyword evidence="4 6" id="KW-0413">Isomerase</keyword>
<dbReference type="SUPFAM" id="SSF101112">
    <property type="entry name" value="Oxygen-evolving enhancer protein 3"/>
    <property type="match status" value="1"/>
</dbReference>
<reference evidence="6 7" key="1">
    <citation type="submission" date="2015-09" db="EMBL/GenBank/DDBJ databases">
        <title>Identification and resolution of microdiversity through metagenomic sequencing of parallel consortia.</title>
        <authorList>
            <person name="Nelson W.C."/>
            <person name="Romine M.F."/>
            <person name="Lindemann S.R."/>
        </authorList>
    </citation>
    <scope>NUCLEOTIDE SEQUENCE [LARGE SCALE GENOMIC DNA]</scope>
    <source>
        <strain evidence="6">Ana</strain>
    </source>
</reference>
<feature type="domain" description="PPIase cyclophilin-type" evidence="5">
    <location>
        <begin position="198"/>
        <end position="355"/>
    </location>
</feature>
<proteinExistence type="predicted"/>
<dbReference type="InterPro" id="IPR044665">
    <property type="entry name" value="E_coli_cyclophilin_A-like"/>
</dbReference>
<dbReference type="InterPro" id="IPR029000">
    <property type="entry name" value="Cyclophilin-like_dom_sf"/>
</dbReference>
<dbReference type="EC" id="5.2.1.8" evidence="1"/>
<evidence type="ECO:0000256" key="4">
    <source>
        <dbReference type="ARBA" id="ARBA00023235"/>
    </source>
</evidence>
<evidence type="ECO:0000313" key="6">
    <source>
        <dbReference type="EMBL" id="KPQ36795.1"/>
    </source>
</evidence>
<dbReference type="Proteomes" id="UP000050465">
    <property type="component" value="Unassembled WGS sequence"/>
</dbReference>
<keyword evidence="3" id="KW-0697">Rotamase</keyword>
<dbReference type="InterPro" id="IPR023222">
    <property type="entry name" value="PsbQ-like_dom_sf"/>
</dbReference>
<dbReference type="AlphaFoldDB" id="A0A0P8BS09"/>
<organism evidence="6 7">
    <name type="scientific">Phormidesmis priestleyi Ana</name>
    <dbReference type="NCBI Taxonomy" id="1666911"/>
    <lineage>
        <taxon>Bacteria</taxon>
        <taxon>Bacillati</taxon>
        <taxon>Cyanobacteriota</taxon>
        <taxon>Cyanophyceae</taxon>
        <taxon>Leptolyngbyales</taxon>
        <taxon>Leptolyngbyaceae</taxon>
        <taxon>Phormidesmis</taxon>
    </lineage>
</organism>
<evidence type="ECO:0000256" key="1">
    <source>
        <dbReference type="ARBA" id="ARBA00013194"/>
    </source>
</evidence>
<dbReference type="Gene3D" id="2.40.100.10">
    <property type="entry name" value="Cyclophilin-like"/>
    <property type="match status" value="1"/>
</dbReference>
<dbReference type="GO" id="GO:0003755">
    <property type="term" value="F:peptidyl-prolyl cis-trans isomerase activity"/>
    <property type="evidence" value="ECO:0007669"/>
    <property type="project" value="UniProtKB-KW"/>
</dbReference>
<protein>
    <recommendedName>
        <fullName evidence="1">peptidylprolyl isomerase</fullName>
        <ecNumber evidence="1">5.2.1.8</ecNumber>
    </recommendedName>
</protein>
<dbReference type="CDD" id="cd01924">
    <property type="entry name" value="cyclophilin_TLP40_like"/>
    <property type="match status" value="1"/>
</dbReference>
<name>A0A0P8BS09_9CYAN</name>
<gene>
    <name evidence="6" type="ORF">HLUCCA11_04715</name>
</gene>
<comment type="caution">
    <text evidence="6">The sequence shown here is derived from an EMBL/GenBank/DDBJ whole genome shotgun (WGS) entry which is preliminary data.</text>
</comment>
<dbReference type="EMBL" id="LJZR01000004">
    <property type="protein sequence ID" value="KPQ36795.1"/>
    <property type="molecule type" value="Genomic_DNA"/>
</dbReference>
<dbReference type="InterPro" id="IPR048563">
    <property type="entry name" value="CYP38_PsbQ-like"/>
</dbReference>
<dbReference type="Pfam" id="PF21329">
    <property type="entry name" value="CYP38_PsbQ-like"/>
    <property type="match status" value="1"/>
</dbReference>
<keyword evidence="2" id="KW-0793">Thylakoid</keyword>
<evidence type="ECO:0000256" key="2">
    <source>
        <dbReference type="ARBA" id="ARBA00023078"/>
    </source>
</evidence>
<evidence type="ECO:0000259" key="5">
    <source>
        <dbReference type="PROSITE" id="PS50072"/>
    </source>
</evidence>
<evidence type="ECO:0000313" key="7">
    <source>
        <dbReference type="Proteomes" id="UP000050465"/>
    </source>
</evidence>
<evidence type="ECO:0000256" key="3">
    <source>
        <dbReference type="ARBA" id="ARBA00023110"/>
    </source>
</evidence>
<dbReference type="PROSITE" id="PS50072">
    <property type="entry name" value="CSA_PPIASE_2"/>
    <property type="match status" value="1"/>
</dbReference>
<dbReference type="Pfam" id="PF00160">
    <property type="entry name" value="Pro_isomerase"/>
    <property type="match status" value="1"/>
</dbReference>
<dbReference type="SUPFAM" id="SSF50891">
    <property type="entry name" value="Cyclophilin-like"/>
    <property type="match status" value="1"/>
</dbReference>
<dbReference type="Gene3D" id="1.20.120.290">
    <property type="entry name" value="Oxygen-evolving enhancer protein 3 (PsbQ), four-helix up-down bundle"/>
    <property type="match status" value="1"/>
</dbReference>
<accession>A0A0P8BS09</accession>
<dbReference type="STRING" id="1666911.HLUCCA11_04715"/>
<dbReference type="PATRIC" id="fig|1666911.3.peg.2951"/>
<dbReference type="PANTHER" id="PTHR43246">
    <property type="entry name" value="PEPTIDYL-PROLYL CIS-TRANS ISOMERASE CYP38, CHLOROPLASTIC"/>
    <property type="match status" value="1"/>
</dbReference>
<sequence>MRRVTHAPMLKKTFFTIALGLTLSYAVSAAILLVGLVGMAAPAEAGLPPGNALTDGAALLRYSLPIDNPEIRQVQGELEGLSEWLRSKRFGPIKKDITKVERILDRKRAAILGAVPTEKQAQAEELIDAIAAGIEPLRAAAEIKDKEGVWVARKDLLDKVGELEELMVNGFPFEVPEEYDNLPQLKGRATIEFTTTQGDITVIADGYSAPVTAGNFVDLVNKKFYDGLPFIRAEDFYVLQTGDPNGPEEGYIDPNTKEYRAIPMEILVKGDDAPTYGVTLEEIGRYMDDPILPFNSFGSLALARPGNDNNGGSSQFFFFLFEAELTPAGRNMLDGRYAVFGYTIEGKDVLRKLSADDKIISARVIEGLDNLQQPKGSKA</sequence>
<dbReference type="InterPro" id="IPR002130">
    <property type="entry name" value="Cyclophilin-type_PPIase_dom"/>
</dbReference>